<dbReference type="AlphaFoldDB" id="A0A5B7SL80"/>
<dbReference type="KEGG" id="asag:FGM00_04005"/>
<dbReference type="Proteomes" id="UP000310017">
    <property type="component" value="Chromosome"/>
</dbReference>
<keyword evidence="2" id="KW-1185">Reference proteome</keyword>
<sequence length="290" mass="32713">MKNVTITLICVLFVPLIGFSQNKDSALSKKELRKNRPTYRGISLLGLGVGSFRDFATSPLIYSGLSLSSSRFQIAIDKHRETEWGSSLTIGLFGNSFNDHTSSSIVISPAIYYSELYELRQLSGDKLNVKVGGLLSITSNIRINEGLLNNATGFELIPTLFGSIKGTLDVSRKTERTKKFLFFKYKLDKRKKSLALRLNTGLVNSSYRNGYVYSGQSFLLNDPQLFDDYQFKVFSGFRMSSSLDYTLYSRKTTNAVQISYVWDAYKTGGNLDKFEMAQHALRFTLLFNTK</sequence>
<gene>
    <name evidence="1" type="ORF">FGM00_04005</name>
</gene>
<dbReference type="OrthoDB" id="936621at2"/>
<accession>A0A5B7SL80</accession>
<dbReference type="RefSeq" id="WP_138851667.1">
    <property type="nucleotide sequence ID" value="NZ_CP040710.1"/>
</dbReference>
<evidence type="ECO:0000313" key="2">
    <source>
        <dbReference type="Proteomes" id="UP000310017"/>
    </source>
</evidence>
<organism evidence="1 2">
    <name type="scientific">Aggregatimonas sangjinii</name>
    <dbReference type="NCBI Taxonomy" id="2583587"/>
    <lineage>
        <taxon>Bacteria</taxon>
        <taxon>Pseudomonadati</taxon>
        <taxon>Bacteroidota</taxon>
        <taxon>Flavobacteriia</taxon>
        <taxon>Flavobacteriales</taxon>
        <taxon>Flavobacteriaceae</taxon>
        <taxon>Aggregatimonas</taxon>
    </lineage>
</organism>
<dbReference type="EMBL" id="CP040710">
    <property type="protein sequence ID" value="QCW99314.1"/>
    <property type="molecule type" value="Genomic_DNA"/>
</dbReference>
<protein>
    <submittedName>
        <fullName evidence="1">Uncharacterized protein</fullName>
    </submittedName>
</protein>
<reference evidence="1 2" key="1">
    <citation type="submission" date="2019-05" db="EMBL/GenBank/DDBJ databases">
        <title>Genome sequencing of F202Z8.</title>
        <authorList>
            <person name="Kwon Y.M."/>
        </authorList>
    </citation>
    <scope>NUCLEOTIDE SEQUENCE [LARGE SCALE GENOMIC DNA]</scope>
    <source>
        <strain evidence="1 2">F202Z8</strain>
    </source>
</reference>
<evidence type="ECO:0000313" key="1">
    <source>
        <dbReference type="EMBL" id="QCW99314.1"/>
    </source>
</evidence>
<proteinExistence type="predicted"/>
<name>A0A5B7SL80_9FLAO</name>